<dbReference type="InterPro" id="IPR026350">
    <property type="entry name" value="GxxExxY"/>
</dbReference>
<evidence type="ECO:0000313" key="2">
    <source>
        <dbReference type="Proteomes" id="UP000238701"/>
    </source>
</evidence>
<evidence type="ECO:0000313" key="1">
    <source>
        <dbReference type="EMBL" id="SPF40467.1"/>
    </source>
</evidence>
<dbReference type="OrthoDB" id="9806869at2"/>
<reference evidence="2" key="1">
    <citation type="submission" date="2018-02" db="EMBL/GenBank/DDBJ databases">
        <authorList>
            <person name="Hausmann B."/>
        </authorList>
    </citation>
    <scope>NUCLEOTIDE SEQUENCE [LARGE SCALE GENOMIC DNA]</scope>
    <source>
        <strain evidence="2">Peat soil MAG SbA1</strain>
    </source>
</reference>
<proteinExistence type="predicted"/>
<organism evidence="1 2">
    <name type="scientific">Candidatus Sulfotelmatobacter kueseliae</name>
    <dbReference type="NCBI Taxonomy" id="2042962"/>
    <lineage>
        <taxon>Bacteria</taxon>
        <taxon>Pseudomonadati</taxon>
        <taxon>Acidobacteriota</taxon>
        <taxon>Terriglobia</taxon>
        <taxon>Terriglobales</taxon>
        <taxon>Candidatus Korobacteraceae</taxon>
        <taxon>Candidatus Sulfotelmatobacter</taxon>
    </lineage>
</organism>
<evidence type="ECO:0008006" key="3">
    <source>
        <dbReference type="Google" id="ProtNLM"/>
    </source>
</evidence>
<dbReference type="NCBIfam" id="TIGR04256">
    <property type="entry name" value="GxxExxY"/>
    <property type="match status" value="1"/>
</dbReference>
<dbReference type="EMBL" id="OMOD01000123">
    <property type="protein sequence ID" value="SPF40467.1"/>
    <property type="molecule type" value="Genomic_DNA"/>
</dbReference>
<dbReference type="Pfam" id="PF13366">
    <property type="entry name" value="PDDEXK_3"/>
    <property type="match status" value="1"/>
</dbReference>
<name>A0A2U3KLM5_9BACT</name>
<dbReference type="AlphaFoldDB" id="A0A2U3KLM5"/>
<sequence>MEFDNITAAIVDAAMRVHTALGPGMLESVYEKCLKHELGKRGLRVESQVWLPVIYDGVEIEGGYRIDLLVEGEVVVELKVVEQILEVHKAQLLSYLKLADKRVGLLIKFNVVHLRDGIRRLVNNYRSSASLASSAVVV</sequence>
<gene>
    <name evidence="1" type="ORF">SBA1_300008</name>
</gene>
<protein>
    <recommendedName>
        <fullName evidence="3">GxxExxY protein</fullName>
    </recommendedName>
</protein>
<dbReference type="Proteomes" id="UP000238701">
    <property type="component" value="Unassembled WGS sequence"/>
</dbReference>
<accession>A0A2U3KLM5</accession>